<dbReference type="AlphaFoldDB" id="A0A2C6AWW1"/>
<gene>
    <name evidence="2" type="ORF">CBG54_05960</name>
</gene>
<evidence type="ECO:0000256" key="1">
    <source>
        <dbReference type="SAM" id="Phobius"/>
    </source>
</evidence>
<dbReference type="EMBL" id="NIRN01000001">
    <property type="protein sequence ID" value="PHI06609.1"/>
    <property type="molecule type" value="Genomic_DNA"/>
</dbReference>
<feature type="transmembrane region" description="Helical" evidence="1">
    <location>
        <begin position="66"/>
        <end position="84"/>
    </location>
</feature>
<feature type="transmembrane region" description="Helical" evidence="1">
    <location>
        <begin position="6"/>
        <end position="27"/>
    </location>
</feature>
<evidence type="ECO:0000313" key="3">
    <source>
        <dbReference type="Proteomes" id="UP000224182"/>
    </source>
</evidence>
<keyword evidence="1" id="KW-0472">Membrane</keyword>
<organism evidence="2 3">
    <name type="scientific">Fusobacterium nucleatum subsp. polymorphum</name>
    <name type="common">Fusobacterium polymorphum</name>
    <dbReference type="NCBI Taxonomy" id="76857"/>
    <lineage>
        <taxon>Bacteria</taxon>
        <taxon>Fusobacteriati</taxon>
        <taxon>Fusobacteriota</taxon>
        <taxon>Fusobacteriia</taxon>
        <taxon>Fusobacteriales</taxon>
        <taxon>Fusobacteriaceae</taxon>
        <taxon>Fusobacterium</taxon>
    </lineage>
</organism>
<reference evidence="2 3" key="1">
    <citation type="submission" date="2017-06" db="EMBL/GenBank/DDBJ databases">
        <title>Draft genome sequence of Fusobacterium nucleatum subsp. polymorphum KCOM 1271 (=ChDC F305).</title>
        <authorList>
            <person name="Kook J.-K."/>
            <person name="Park S.-N."/>
            <person name="Lim Y.K."/>
            <person name="Roh H."/>
        </authorList>
    </citation>
    <scope>NUCLEOTIDE SEQUENCE [LARGE SCALE GENOMIC DNA]</scope>
    <source>
        <strain evidence="3">KCOM 1271 (ChDC F305)</strain>
    </source>
</reference>
<protein>
    <submittedName>
        <fullName evidence="2">Uncharacterized protein</fullName>
    </submittedName>
</protein>
<proteinExistence type="predicted"/>
<dbReference type="Proteomes" id="UP000224182">
    <property type="component" value="Unassembled WGS sequence"/>
</dbReference>
<evidence type="ECO:0000313" key="2">
    <source>
        <dbReference type="EMBL" id="PHI06609.1"/>
    </source>
</evidence>
<sequence>MIHYLLIKEIFTMLSLVISTILGIMLVDYQDLKEELKENIEYYGESERTTFKNKLISKKIKRYEKIILFLIIILIFLFLLFLYWR</sequence>
<comment type="caution">
    <text evidence="2">The sequence shown here is derived from an EMBL/GenBank/DDBJ whole genome shotgun (WGS) entry which is preliminary data.</text>
</comment>
<name>A0A2C6AWW1_FUSNP</name>
<keyword evidence="1" id="KW-1133">Transmembrane helix</keyword>
<dbReference type="RefSeq" id="WP_098974344.1">
    <property type="nucleotide sequence ID" value="NZ_CP077115.1"/>
</dbReference>
<keyword evidence="1" id="KW-0812">Transmembrane</keyword>
<accession>A0A2C6AWW1</accession>